<reference evidence="2 3" key="1">
    <citation type="submission" date="2014-04" db="EMBL/GenBank/DDBJ databases">
        <authorList>
            <consortium name="DOE Joint Genome Institute"/>
            <person name="Kuo A."/>
            <person name="Kohler A."/>
            <person name="Jargeat P."/>
            <person name="Nagy L.G."/>
            <person name="Floudas D."/>
            <person name="Copeland A."/>
            <person name="Barry K.W."/>
            <person name="Cichocki N."/>
            <person name="Veneault-Fourrey C."/>
            <person name="LaButti K."/>
            <person name="Lindquist E.A."/>
            <person name="Lipzen A."/>
            <person name="Lundell T."/>
            <person name="Morin E."/>
            <person name="Murat C."/>
            <person name="Sun H."/>
            <person name="Tunlid A."/>
            <person name="Henrissat B."/>
            <person name="Grigoriev I.V."/>
            <person name="Hibbett D.S."/>
            <person name="Martin F."/>
            <person name="Nordberg H.P."/>
            <person name="Cantor M.N."/>
            <person name="Hua S.X."/>
        </authorList>
    </citation>
    <scope>NUCLEOTIDE SEQUENCE [LARGE SCALE GENOMIC DNA]</scope>
    <source>
        <strain evidence="2 3">Ve08.2h10</strain>
    </source>
</reference>
<feature type="region of interest" description="Disordered" evidence="1">
    <location>
        <begin position="101"/>
        <end position="131"/>
    </location>
</feature>
<feature type="compositionally biased region" description="Low complexity" evidence="1">
    <location>
        <begin position="314"/>
        <end position="334"/>
    </location>
</feature>
<evidence type="ECO:0000256" key="1">
    <source>
        <dbReference type="SAM" id="MobiDB-lite"/>
    </source>
</evidence>
<dbReference type="HOGENOM" id="CLU_026871_0_0_1"/>
<keyword evidence="3" id="KW-1185">Reference proteome</keyword>
<feature type="compositionally biased region" description="Low complexity" evidence="1">
    <location>
        <begin position="115"/>
        <end position="131"/>
    </location>
</feature>
<feature type="compositionally biased region" description="Polar residues" evidence="1">
    <location>
        <begin position="48"/>
        <end position="57"/>
    </location>
</feature>
<gene>
    <name evidence="2" type="ORF">PAXRUDRAFT_606352</name>
</gene>
<sequence>MTMSFDESFTSLTRTPLAPTHVVSNVSSPTTVSGISLPLTPTRRLRSESQSTATQDTVFVVPSPPPSPIRESPVTSTMPGIETFSSAEAISWPLGYRDRSFTDTPVSPSPPAPLTIPSTSPSTPSANSASSPLPFTLPYRAVADDSPFGPLLPDTPRSSAEMYGKRPFSPIARVMGPSSSGSVDGSRATLSSRTNSMNSMRTIGSTRTLRRGSGLINEMVIGSLDDGRDDEEDNQRTSTSDLMSTGANGSVVLSLSERYPSPPTPPVIVSPPASSVGVISAPSSPRSGGSEVVIDNDVVFTPGAQPRPQPQPLPLSMLQVPSVSRSRSRSPVPSATSPALSFASFLSPMSASRTVSESEGDEFMSIADGDSDWNASPVTLGEGAGGQSGLVQDRAYNLFLDFEDAISDDDGSSSGGFEHGTEGNGSEEGSDESWGSARKH</sequence>
<name>A0A0D0E416_9AGAM</name>
<feature type="region of interest" description="Disordered" evidence="1">
    <location>
        <begin position="302"/>
        <end position="389"/>
    </location>
</feature>
<evidence type="ECO:0000313" key="3">
    <source>
        <dbReference type="Proteomes" id="UP000054538"/>
    </source>
</evidence>
<dbReference type="EMBL" id="KN824873">
    <property type="protein sequence ID" value="KIK99021.1"/>
    <property type="molecule type" value="Genomic_DNA"/>
</dbReference>
<dbReference type="OrthoDB" id="3246206at2759"/>
<feature type="compositionally biased region" description="Polar residues" evidence="1">
    <location>
        <begin position="177"/>
        <end position="192"/>
    </location>
</feature>
<proteinExistence type="predicted"/>
<feature type="region of interest" description="Disordered" evidence="1">
    <location>
        <begin position="21"/>
        <end position="75"/>
    </location>
</feature>
<feature type="region of interest" description="Disordered" evidence="1">
    <location>
        <begin position="144"/>
        <end position="163"/>
    </location>
</feature>
<reference evidence="3" key="2">
    <citation type="submission" date="2015-01" db="EMBL/GenBank/DDBJ databases">
        <title>Evolutionary Origins and Diversification of the Mycorrhizal Mutualists.</title>
        <authorList>
            <consortium name="DOE Joint Genome Institute"/>
            <consortium name="Mycorrhizal Genomics Consortium"/>
            <person name="Kohler A."/>
            <person name="Kuo A."/>
            <person name="Nagy L.G."/>
            <person name="Floudas D."/>
            <person name="Copeland A."/>
            <person name="Barry K.W."/>
            <person name="Cichocki N."/>
            <person name="Veneault-Fourrey C."/>
            <person name="LaButti K."/>
            <person name="Lindquist E.A."/>
            <person name="Lipzen A."/>
            <person name="Lundell T."/>
            <person name="Morin E."/>
            <person name="Murat C."/>
            <person name="Riley R."/>
            <person name="Ohm R."/>
            <person name="Sun H."/>
            <person name="Tunlid A."/>
            <person name="Henrissat B."/>
            <person name="Grigoriev I.V."/>
            <person name="Hibbett D.S."/>
            <person name="Martin F."/>
        </authorList>
    </citation>
    <scope>NUCLEOTIDE SEQUENCE [LARGE SCALE GENOMIC DNA]</scope>
    <source>
        <strain evidence="3">Ve08.2h10</strain>
    </source>
</reference>
<dbReference type="InParanoid" id="A0A0D0E416"/>
<feature type="region of interest" description="Disordered" evidence="1">
    <location>
        <begin position="169"/>
        <end position="192"/>
    </location>
</feature>
<dbReference type="Proteomes" id="UP000054538">
    <property type="component" value="Unassembled WGS sequence"/>
</dbReference>
<organism evidence="2 3">
    <name type="scientific">Paxillus rubicundulus Ve08.2h10</name>
    <dbReference type="NCBI Taxonomy" id="930991"/>
    <lineage>
        <taxon>Eukaryota</taxon>
        <taxon>Fungi</taxon>
        <taxon>Dikarya</taxon>
        <taxon>Basidiomycota</taxon>
        <taxon>Agaricomycotina</taxon>
        <taxon>Agaricomycetes</taxon>
        <taxon>Agaricomycetidae</taxon>
        <taxon>Boletales</taxon>
        <taxon>Paxilineae</taxon>
        <taxon>Paxillaceae</taxon>
        <taxon>Paxillus</taxon>
    </lineage>
</organism>
<evidence type="ECO:0000313" key="2">
    <source>
        <dbReference type="EMBL" id="KIK99021.1"/>
    </source>
</evidence>
<feature type="compositionally biased region" description="Polar residues" evidence="1">
    <location>
        <begin position="236"/>
        <end position="246"/>
    </location>
</feature>
<feature type="region of interest" description="Disordered" evidence="1">
    <location>
        <begin position="405"/>
        <end position="440"/>
    </location>
</feature>
<dbReference type="AlphaFoldDB" id="A0A0D0E416"/>
<feature type="compositionally biased region" description="Low complexity" evidence="1">
    <location>
        <begin position="21"/>
        <end position="33"/>
    </location>
</feature>
<feature type="compositionally biased region" description="Polar residues" evidence="1">
    <location>
        <begin position="347"/>
        <end position="357"/>
    </location>
</feature>
<accession>A0A0D0E416</accession>
<feature type="region of interest" description="Disordered" evidence="1">
    <location>
        <begin position="223"/>
        <end position="246"/>
    </location>
</feature>
<protein>
    <submittedName>
        <fullName evidence="2">Uncharacterized protein</fullName>
    </submittedName>
</protein>